<dbReference type="InterPro" id="IPR018392">
    <property type="entry name" value="LysM"/>
</dbReference>
<feature type="domain" description="LysM" evidence="1">
    <location>
        <begin position="490"/>
        <end position="533"/>
    </location>
</feature>
<dbReference type="InterPro" id="IPR036779">
    <property type="entry name" value="LysM_dom_sf"/>
</dbReference>
<keyword evidence="3" id="KW-1185">Reference proteome</keyword>
<name>A0A413RDA6_9FIRM</name>
<reference evidence="2 3" key="1">
    <citation type="submission" date="2018-08" db="EMBL/GenBank/DDBJ databases">
        <title>A genome reference for cultivated species of the human gut microbiota.</title>
        <authorList>
            <person name="Zou Y."/>
            <person name="Xue W."/>
            <person name="Luo G."/>
        </authorList>
    </citation>
    <scope>NUCLEOTIDE SEQUENCE [LARGE SCALE GENOMIC DNA]</scope>
    <source>
        <strain evidence="2 3">AM44-11BH</strain>
    </source>
</reference>
<comment type="caution">
    <text evidence="2">The sequence shown here is derived from an EMBL/GenBank/DDBJ whole genome shotgun (WGS) entry which is preliminary data.</text>
</comment>
<accession>A0A413RDA6</accession>
<dbReference type="RefSeq" id="WP_117900275.1">
    <property type="nucleotide sequence ID" value="NZ_CAUBDO010000001.1"/>
</dbReference>
<proteinExistence type="predicted"/>
<dbReference type="CDD" id="cd00118">
    <property type="entry name" value="LysM"/>
    <property type="match status" value="1"/>
</dbReference>
<dbReference type="Pfam" id="PF12673">
    <property type="entry name" value="SipL"/>
    <property type="match status" value="3"/>
</dbReference>
<dbReference type="Gene3D" id="3.10.350.10">
    <property type="entry name" value="LysM domain"/>
    <property type="match status" value="1"/>
</dbReference>
<organism evidence="2 3">
    <name type="scientific">Eubacterium ventriosum</name>
    <dbReference type="NCBI Taxonomy" id="39496"/>
    <lineage>
        <taxon>Bacteria</taxon>
        <taxon>Bacillati</taxon>
        <taxon>Bacillota</taxon>
        <taxon>Clostridia</taxon>
        <taxon>Eubacteriales</taxon>
        <taxon>Eubacteriaceae</taxon>
        <taxon>Eubacterium</taxon>
    </lineage>
</organism>
<sequence length="539" mass="61606">MRLEKKNIHMNKIVKRETVIFFVSREERIMDADNEIENIINQKEIVTTDGVVTRENQITVNGTINYNILYYPKNSEMVCGEEKEINFEENIKLMGINSEDNANVAMEVLSSSIKPVDGKNYIYKIQLKAYIIVEKIEDLDIATAIDTDSQEENYENNFAKENSGKNNVENIMTKKRNIDSLAIMADKTDTFRVSEQIAVPHGKPPIGTIVWSDIRIKNENIKTMEGSIIINGQLSVFIIYIPEMENMPEQWLEQTIDFNGQLEMSEATEDAVSYIELWLNNVNVQPEINQDNEMRNLSVSALLKLNVKLYKETSINVIEDVYKPGANLVPIMEPKTYQKLLVKNASRTKEVVKMKIDKTKGQLLQICNSQAEIKIENILVRDNSLKAIGKIKTCIIYISSDDRHPICCQCRESNFEHGIDAEGIEVNDEYFLNWKVEQVNANMLNADEVEIKAVIALEAIVFKKVEQNFVTEINQEPVDMEALNSAPVLKGYIVQKGDTLWKLAKENYTTIEKIMTVNNLENETIKKGDRLLIIKSCQA</sequence>
<evidence type="ECO:0000313" key="2">
    <source>
        <dbReference type="EMBL" id="RHA20724.1"/>
    </source>
</evidence>
<dbReference type="AlphaFoldDB" id="A0A413RDA6"/>
<dbReference type="Pfam" id="PF01476">
    <property type="entry name" value="LysM"/>
    <property type="match status" value="1"/>
</dbReference>
<dbReference type="InterPro" id="IPR024300">
    <property type="entry name" value="SipL_SPOCS_dom"/>
</dbReference>
<evidence type="ECO:0000259" key="1">
    <source>
        <dbReference type="PROSITE" id="PS51782"/>
    </source>
</evidence>
<dbReference type="Proteomes" id="UP000284779">
    <property type="component" value="Unassembled WGS sequence"/>
</dbReference>
<dbReference type="SUPFAM" id="SSF54106">
    <property type="entry name" value="LysM domain"/>
    <property type="match status" value="1"/>
</dbReference>
<protein>
    <submittedName>
        <fullName evidence="2">DUF3794 domain-containing protein</fullName>
    </submittedName>
</protein>
<evidence type="ECO:0000313" key="3">
    <source>
        <dbReference type="Proteomes" id="UP000284779"/>
    </source>
</evidence>
<dbReference type="EMBL" id="QSFD01000001">
    <property type="protein sequence ID" value="RHA20724.1"/>
    <property type="molecule type" value="Genomic_DNA"/>
</dbReference>
<dbReference type="SMART" id="SM00257">
    <property type="entry name" value="LysM"/>
    <property type="match status" value="1"/>
</dbReference>
<gene>
    <name evidence="2" type="ORF">DW944_00730</name>
</gene>
<dbReference type="PROSITE" id="PS51782">
    <property type="entry name" value="LYSM"/>
    <property type="match status" value="1"/>
</dbReference>